<comment type="caution">
    <text evidence="2">The sequence shown here is derived from an EMBL/GenBank/DDBJ whole genome shotgun (WGS) entry which is preliminary data.</text>
</comment>
<gene>
    <name evidence="2" type="ORF">LEP1GSC125_0684</name>
</gene>
<sequence>MKILDECFLFKFGLVWDGLHPYFEVLSYVLLLFQFGLNINLLSRSISSNFKRNSVTV</sequence>
<evidence type="ECO:0000313" key="2">
    <source>
        <dbReference type="EMBL" id="EKS02287.1"/>
    </source>
</evidence>
<keyword evidence="1" id="KW-0812">Transmembrane</keyword>
<feature type="transmembrane region" description="Helical" evidence="1">
    <location>
        <begin position="25"/>
        <end position="42"/>
    </location>
</feature>
<accession>A0AA87SZ77</accession>
<dbReference type="AlphaFoldDB" id="A0AA87SZ77"/>
<reference evidence="2 3" key="1">
    <citation type="journal article" date="2014" name="Int. J. Syst. Evol. Microbiol.">
        <title>Leptospira mayottensis sp. nov., a pathogenic species of the genus Leptospira isolated from humans.</title>
        <authorList>
            <person name="Bourhy P."/>
            <person name="Collet L."/>
            <person name="Brisse S."/>
            <person name="Picardeau M."/>
        </authorList>
    </citation>
    <scope>NUCLEOTIDE SEQUENCE [LARGE SCALE GENOMIC DNA]</scope>
    <source>
        <strain evidence="2 3">200901122</strain>
    </source>
</reference>
<dbReference type="Proteomes" id="UP000001343">
    <property type="component" value="Unassembled WGS sequence"/>
</dbReference>
<name>A0AA87SZ77_9LEPT</name>
<proteinExistence type="predicted"/>
<keyword evidence="1" id="KW-1133">Transmembrane helix</keyword>
<dbReference type="EMBL" id="AKWM02000002">
    <property type="protein sequence ID" value="EKS02287.1"/>
    <property type="molecule type" value="Genomic_DNA"/>
</dbReference>
<evidence type="ECO:0000313" key="3">
    <source>
        <dbReference type="Proteomes" id="UP000001343"/>
    </source>
</evidence>
<organism evidence="2 3">
    <name type="scientific">Leptospira mayottensis 200901122</name>
    <dbReference type="NCBI Taxonomy" id="1193010"/>
    <lineage>
        <taxon>Bacteria</taxon>
        <taxon>Pseudomonadati</taxon>
        <taxon>Spirochaetota</taxon>
        <taxon>Spirochaetia</taxon>
        <taxon>Leptospirales</taxon>
        <taxon>Leptospiraceae</taxon>
        <taxon>Leptospira</taxon>
    </lineage>
</organism>
<evidence type="ECO:0000256" key="1">
    <source>
        <dbReference type="SAM" id="Phobius"/>
    </source>
</evidence>
<keyword evidence="1" id="KW-0472">Membrane</keyword>
<protein>
    <submittedName>
        <fullName evidence="2">Uncharacterized protein</fullName>
    </submittedName>
</protein>